<keyword evidence="1" id="KW-0378">Hydrolase</keyword>
<reference evidence="4" key="1">
    <citation type="submission" date="2015-10" db="EMBL/GenBank/DDBJ databases">
        <title>Extensive mobilome-driven genome diversification in gut-associated Bacteroides vulgatus mpk.</title>
        <authorList>
            <person name="Beier S."/>
            <person name="Lange A."/>
            <person name="Huson D.H."/>
            <person name="Frick J.-S."/>
            <person name="Autenrieth I.B."/>
        </authorList>
    </citation>
    <scope>NUCLEOTIDE SEQUENCE [LARGE SCALE GENOMIC DNA]</scope>
    <source>
        <strain evidence="4">mpk</strain>
    </source>
</reference>
<dbReference type="Gene3D" id="1.20.58.2150">
    <property type="match status" value="1"/>
</dbReference>
<dbReference type="Pfam" id="PF17829">
    <property type="entry name" value="GH115_C"/>
    <property type="match status" value="1"/>
</dbReference>
<evidence type="ECO:0000256" key="1">
    <source>
        <dbReference type="ARBA" id="ARBA00022801"/>
    </source>
</evidence>
<evidence type="ECO:0000313" key="4">
    <source>
        <dbReference type="Proteomes" id="UP000061587"/>
    </source>
</evidence>
<accession>A0A0P0M5U0</accession>
<proteinExistence type="predicted"/>
<dbReference type="GO" id="GO:0005975">
    <property type="term" value="P:carbohydrate metabolic process"/>
    <property type="evidence" value="ECO:0007669"/>
    <property type="project" value="UniProtKB-ARBA"/>
</dbReference>
<dbReference type="InterPro" id="IPR041437">
    <property type="entry name" value="GH115_C"/>
</dbReference>
<dbReference type="Pfam" id="PF15979">
    <property type="entry name" value="Glyco_hydro_115"/>
    <property type="match status" value="1"/>
</dbReference>
<dbReference type="InterPro" id="IPR029018">
    <property type="entry name" value="Hex-like_dom2"/>
</dbReference>
<dbReference type="Gene3D" id="3.20.20.520">
    <property type="entry name" value="Glycosyl hydrolase family 115"/>
    <property type="match status" value="1"/>
</dbReference>
<dbReference type="InterPro" id="IPR042301">
    <property type="entry name" value="GH115_sf"/>
</dbReference>
<dbReference type="GO" id="GO:0016787">
    <property type="term" value="F:hydrolase activity"/>
    <property type="evidence" value="ECO:0007669"/>
    <property type="project" value="UniProtKB-KW"/>
</dbReference>
<gene>
    <name evidence="3" type="ORF">BvMPK_3850</name>
</gene>
<dbReference type="PANTHER" id="PTHR37842:SF2">
    <property type="entry name" value="GYLCOSYL HYDROLASE 115 C-TERMINAL DOMAIN-CONTAINING PROTEIN"/>
    <property type="match status" value="1"/>
</dbReference>
<dbReference type="InterPro" id="IPR031924">
    <property type="entry name" value="GH115"/>
</dbReference>
<protein>
    <recommendedName>
        <fullName evidence="2">Gylcosyl hydrolase 115 C-terminal domain-containing protein</fullName>
    </recommendedName>
</protein>
<reference evidence="3 4" key="2">
    <citation type="journal article" date="2016" name="Genome Biol. Evol.">
        <title>Extensive mobilome-driven genome diversification in mouse gut-associated Bacteroides vulgatus mpk.</title>
        <authorList>
            <person name="Lange A."/>
            <person name="Beier S."/>
            <person name="Steimle A."/>
            <person name="Autenrieth I.B."/>
            <person name="Huson D.H."/>
            <person name="Frick J.S."/>
        </authorList>
    </citation>
    <scope>NUCLEOTIDE SEQUENCE [LARGE SCALE GENOMIC DNA]</scope>
    <source>
        <strain evidence="4">mpk</strain>
    </source>
</reference>
<name>A0A0P0M5U0_PHOVU</name>
<sequence length="805" mass="92254">MYLILWNPILFRLIFAILKIKTMKYKKLISFLAFFLAVLSVYGQNPFILKSGEPVTIACGNSEEEVVHTALNLLNRDVESVFSTRIIVTPESKKGMIIVGTIGQSDLIDKAGVDLSPIKNKKEAFLLAVSSTGKLVIAGSDKRGTAYGVMELSRLIGVSPWEWWADATPAKKEIFQLPASYRNVQSPSVEYRGIFINDEDWGLTPWSWQTYEPSDVKGQIGPKTHERIFELLLRLRANTFWPAMHGCSVPFYFTPGNKEVADKFGIFIGTSHCEPMMRNTNGEWKRDGVGEYDYVHNSAHVLSFWEQRVKEVAGLDNLYTLGMRGVHDGAMNGAKTIEEQKAVLTKVLRDQRDLLTKYVNKDVTQVPQVFIPYKEVLDVYHAGLQVPDEVTLMWCDDNYGYIRHFPTAEERARKGGNGVYYHVSYWGRPHDYLWLGTAHPSLVYQQMSLAYERGIQKMWILNVGDIKPAEYQVELFLDMAWNLEAVKQQGIAAHQRHFLEREFGKNRADRLQPVMQEAYRLAYIRKPEFMGNTRTEEKDPKFKVISDLPWSEQEINERLAAYRQLSDKVEQEWHALPAQKKETYFQLVKYPVQAAAQMNNKLLTAQLARHGKADWADSDRAYDSIVSLTKRYNTTKWNRMMDFQPRRLLVFNRVERKALSSGLPEKRQAVYTWNGADCAEGVSAICKGLGYEGKAVAVSKNKELTFEFTAWETDSVEVEVRLLPNHPVEGEWLRFTISLDGSATEAVSYETKGRSEEWKENVLCNQAVRRMILPVARKASHRLIFTALDEGVVLDQIYLYTPRIK</sequence>
<dbReference type="Proteomes" id="UP000061587">
    <property type="component" value="Chromosome"/>
</dbReference>
<dbReference type="Gene3D" id="2.60.120.1620">
    <property type="match status" value="1"/>
</dbReference>
<evidence type="ECO:0000259" key="2">
    <source>
        <dbReference type="Pfam" id="PF17829"/>
    </source>
</evidence>
<evidence type="ECO:0000313" key="3">
    <source>
        <dbReference type="EMBL" id="ALK86408.1"/>
    </source>
</evidence>
<feature type="domain" description="Gylcosyl hydrolase 115 C-terminal" evidence="2">
    <location>
        <begin position="698"/>
        <end position="803"/>
    </location>
</feature>
<dbReference type="PATRIC" id="fig|821.40.peg.4618"/>
<dbReference type="SUPFAM" id="SSF55545">
    <property type="entry name" value="beta-N-acetylhexosaminidase-like domain"/>
    <property type="match status" value="1"/>
</dbReference>
<dbReference type="AlphaFoldDB" id="A0A0P0M5U0"/>
<dbReference type="PANTHER" id="PTHR37842">
    <property type="match status" value="1"/>
</dbReference>
<dbReference type="EMBL" id="CP013020">
    <property type="protein sequence ID" value="ALK86408.1"/>
    <property type="molecule type" value="Genomic_DNA"/>
</dbReference>
<dbReference type="Gene3D" id="3.30.379.10">
    <property type="entry name" value="Chitobiase/beta-hexosaminidase domain 2-like"/>
    <property type="match status" value="1"/>
</dbReference>
<organism evidence="3 4">
    <name type="scientific">Phocaeicola vulgatus</name>
    <name type="common">Bacteroides vulgatus</name>
    <dbReference type="NCBI Taxonomy" id="821"/>
    <lineage>
        <taxon>Bacteria</taxon>
        <taxon>Pseudomonadati</taxon>
        <taxon>Bacteroidota</taxon>
        <taxon>Bacteroidia</taxon>
        <taxon>Bacteroidales</taxon>
        <taxon>Bacteroidaceae</taxon>
        <taxon>Phocaeicola</taxon>
    </lineage>
</organism>